<dbReference type="EMBL" id="RQPJ01000005">
    <property type="protein sequence ID" value="RTE53528.1"/>
    <property type="molecule type" value="Genomic_DNA"/>
</dbReference>
<sequence length="207" mass="23194">MSIERRVNAVEELFAGLDQEIKTFQSHSGLSCLAGCGKCCAHPDINASPLEFLPWAFHIFLNGTAEATLSDLQTKLGSSCFLYRPHSASDTSKGSCGHYKYRGLICRLFGYGANRDKLGSLRLATCKIIKENQHDLYESAQEAMKNGLYVPVFTDYYMKLNQIDFRLGNTIEPINKAMVLAIEEVLHYYAYRPLPESYKGSANPSQF</sequence>
<gene>
    <name evidence="1" type="ORF">EHW67_10990</name>
</gene>
<keyword evidence="2" id="KW-1185">Reference proteome</keyword>
<evidence type="ECO:0000313" key="1">
    <source>
        <dbReference type="EMBL" id="RTE53528.1"/>
    </source>
</evidence>
<evidence type="ECO:0000313" key="2">
    <source>
        <dbReference type="Proteomes" id="UP000267585"/>
    </source>
</evidence>
<proteinExistence type="predicted"/>
<dbReference type="AlphaFoldDB" id="A0A3S0C753"/>
<accession>A0A3S0C753</accession>
<reference evidence="1 2" key="1">
    <citation type="submission" date="2018-11" db="EMBL/GenBank/DDBJ databases">
        <title>Arenibacter aquaticus sp.nov., a marine bacterium isolated from surface seawater in the South China Sea.</title>
        <authorList>
            <person name="Guo J."/>
            <person name="Sun J."/>
        </authorList>
    </citation>
    <scope>NUCLEOTIDE SEQUENCE [LARGE SCALE GENOMIC DNA]</scope>
    <source>
        <strain evidence="1 2">GUO666</strain>
    </source>
</reference>
<dbReference type="Proteomes" id="UP000267585">
    <property type="component" value="Unassembled WGS sequence"/>
</dbReference>
<dbReference type="RefSeq" id="WP_126162423.1">
    <property type="nucleotide sequence ID" value="NZ_RQPJ01000005.1"/>
</dbReference>
<organism evidence="1 2">
    <name type="scientific">Arenibacter aquaticus</name>
    <dbReference type="NCBI Taxonomy" id="2489054"/>
    <lineage>
        <taxon>Bacteria</taxon>
        <taxon>Pseudomonadati</taxon>
        <taxon>Bacteroidota</taxon>
        <taxon>Flavobacteriia</taxon>
        <taxon>Flavobacteriales</taxon>
        <taxon>Flavobacteriaceae</taxon>
        <taxon>Arenibacter</taxon>
    </lineage>
</organism>
<protein>
    <submittedName>
        <fullName evidence="1">YkgJ family cysteine cluster protein</fullName>
    </submittedName>
</protein>
<dbReference type="OrthoDB" id="9806610at2"/>
<comment type="caution">
    <text evidence="1">The sequence shown here is derived from an EMBL/GenBank/DDBJ whole genome shotgun (WGS) entry which is preliminary data.</text>
</comment>
<name>A0A3S0C753_9FLAO</name>